<dbReference type="Pfam" id="PF00226">
    <property type="entry name" value="DnaJ"/>
    <property type="match status" value="1"/>
</dbReference>
<evidence type="ECO:0000313" key="3">
    <source>
        <dbReference type="EMBL" id="KAJ8931353.1"/>
    </source>
</evidence>
<dbReference type="InterPro" id="IPR036869">
    <property type="entry name" value="J_dom_sf"/>
</dbReference>
<organism evidence="3 4">
    <name type="scientific">Rhamnusium bicolor</name>
    <dbReference type="NCBI Taxonomy" id="1586634"/>
    <lineage>
        <taxon>Eukaryota</taxon>
        <taxon>Metazoa</taxon>
        <taxon>Ecdysozoa</taxon>
        <taxon>Arthropoda</taxon>
        <taxon>Hexapoda</taxon>
        <taxon>Insecta</taxon>
        <taxon>Pterygota</taxon>
        <taxon>Neoptera</taxon>
        <taxon>Endopterygota</taxon>
        <taxon>Coleoptera</taxon>
        <taxon>Polyphaga</taxon>
        <taxon>Cucujiformia</taxon>
        <taxon>Chrysomeloidea</taxon>
        <taxon>Cerambycidae</taxon>
        <taxon>Lepturinae</taxon>
        <taxon>Rhagiini</taxon>
        <taxon>Rhamnusium</taxon>
    </lineage>
</organism>
<evidence type="ECO:0000256" key="1">
    <source>
        <dbReference type="SAM" id="Phobius"/>
    </source>
</evidence>
<dbReference type="InterPro" id="IPR001623">
    <property type="entry name" value="DnaJ_domain"/>
</dbReference>
<keyword evidence="1" id="KW-0472">Membrane</keyword>
<dbReference type="PANTHER" id="PTHR44873">
    <property type="entry name" value="DNAJ HOMOLOG SUBFAMILY C MEMBER 30, MITOCHONDRIAL"/>
    <property type="match status" value="1"/>
</dbReference>
<dbReference type="SUPFAM" id="SSF46565">
    <property type="entry name" value="Chaperone J-domain"/>
    <property type="match status" value="1"/>
</dbReference>
<feature type="domain" description="J" evidence="2">
    <location>
        <begin position="25"/>
        <end position="90"/>
    </location>
</feature>
<dbReference type="EMBL" id="JANEYF010004391">
    <property type="protein sequence ID" value="KAJ8931353.1"/>
    <property type="molecule type" value="Genomic_DNA"/>
</dbReference>
<keyword evidence="4" id="KW-1185">Reference proteome</keyword>
<dbReference type="Proteomes" id="UP001162156">
    <property type="component" value="Unassembled WGS sequence"/>
</dbReference>
<keyword evidence="1" id="KW-0812">Transmembrane</keyword>
<keyword evidence="1" id="KW-1133">Transmembrane helix</keyword>
<dbReference type="Gene3D" id="1.10.287.110">
    <property type="entry name" value="DnaJ domain"/>
    <property type="match status" value="1"/>
</dbReference>
<dbReference type="InterPro" id="IPR053025">
    <property type="entry name" value="Mito_ATP_Synthase-Asso"/>
</dbReference>
<name>A0AAV8WY41_9CUCU</name>
<comment type="caution">
    <text evidence="3">The sequence shown here is derived from an EMBL/GenBank/DDBJ whole genome shotgun (WGS) entry which is preliminary data.</text>
</comment>
<dbReference type="CDD" id="cd06257">
    <property type="entry name" value="DnaJ"/>
    <property type="match status" value="1"/>
</dbReference>
<dbReference type="PROSITE" id="PS50076">
    <property type="entry name" value="DNAJ_2"/>
    <property type="match status" value="1"/>
</dbReference>
<protein>
    <recommendedName>
        <fullName evidence="2">J domain-containing protein</fullName>
    </recommendedName>
</protein>
<proteinExistence type="predicted"/>
<evidence type="ECO:0000259" key="2">
    <source>
        <dbReference type="PROSITE" id="PS50076"/>
    </source>
</evidence>
<dbReference type="PANTHER" id="PTHR44873:SF1">
    <property type="entry name" value="DNAJ HOMOLOG SUBFAMILY C MEMBER 30, MITOCHONDRIAL"/>
    <property type="match status" value="1"/>
</dbReference>
<dbReference type="AlphaFoldDB" id="A0AAV8WY41"/>
<feature type="transmembrane region" description="Helical" evidence="1">
    <location>
        <begin position="168"/>
        <end position="186"/>
    </location>
</feature>
<accession>A0AAV8WY41</accession>
<sequence>MNFKFSLFKIIQNQIRLISSRKSKNHYDSLGIPSTSTQGEVKSAYYKLSMMYHPDKTQNNYESSQKFKDITAAYEVLGNVKTRKLYDKGLYFGGSTTVTSDDIVDDKFYKSRETRSRPPYATRRTPIYDFDEWTKSHYGATFKRQMESKRKKRMYDIKQQRDVHDIKMEKLILVFGFMFIICMYTFREGTTNYDKATYFSQNLPLQSKKRLIVQFV</sequence>
<dbReference type="PRINTS" id="PR00625">
    <property type="entry name" value="JDOMAIN"/>
</dbReference>
<dbReference type="InterPro" id="IPR018253">
    <property type="entry name" value="DnaJ_domain_CS"/>
</dbReference>
<reference evidence="3" key="1">
    <citation type="journal article" date="2023" name="Insect Mol. Biol.">
        <title>Genome sequencing provides insights into the evolution of gene families encoding plant cell wall-degrading enzymes in longhorned beetles.</title>
        <authorList>
            <person name="Shin N.R."/>
            <person name="Okamura Y."/>
            <person name="Kirsch R."/>
            <person name="Pauchet Y."/>
        </authorList>
    </citation>
    <scope>NUCLEOTIDE SEQUENCE</scope>
    <source>
        <strain evidence="3">RBIC_L_NR</strain>
    </source>
</reference>
<dbReference type="PROSITE" id="PS00636">
    <property type="entry name" value="DNAJ_1"/>
    <property type="match status" value="1"/>
</dbReference>
<evidence type="ECO:0000313" key="4">
    <source>
        <dbReference type="Proteomes" id="UP001162156"/>
    </source>
</evidence>
<gene>
    <name evidence="3" type="ORF">NQ314_015762</name>
</gene>
<dbReference type="SMART" id="SM00271">
    <property type="entry name" value="DnaJ"/>
    <property type="match status" value="1"/>
</dbReference>